<dbReference type="AlphaFoldDB" id="A0A4Y3V808"/>
<keyword evidence="2" id="KW-1185">Reference proteome</keyword>
<dbReference type="Proteomes" id="UP000317881">
    <property type="component" value="Unassembled WGS sequence"/>
</dbReference>
<protein>
    <submittedName>
        <fullName evidence="1">Uncharacterized protein</fullName>
    </submittedName>
</protein>
<dbReference type="RefSeq" id="WP_229864782.1">
    <property type="nucleotide sequence ID" value="NZ_BJND01000005.1"/>
</dbReference>
<gene>
    <name evidence="1" type="ORF">SSP24_06290</name>
</gene>
<name>A0A4Y3V808_9ACTN</name>
<proteinExistence type="predicted"/>
<dbReference type="EMBL" id="BJND01000005">
    <property type="protein sequence ID" value="GEC02974.1"/>
    <property type="molecule type" value="Genomic_DNA"/>
</dbReference>
<organism evidence="1 2">
    <name type="scientific">Streptomyces spinoverrucosus</name>
    <dbReference type="NCBI Taxonomy" id="284043"/>
    <lineage>
        <taxon>Bacteria</taxon>
        <taxon>Bacillati</taxon>
        <taxon>Actinomycetota</taxon>
        <taxon>Actinomycetes</taxon>
        <taxon>Kitasatosporales</taxon>
        <taxon>Streptomycetaceae</taxon>
        <taxon>Streptomyces</taxon>
    </lineage>
</organism>
<evidence type="ECO:0000313" key="2">
    <source>
        <dbReference type="Proteomes" id="UP000317881"/>
    </source>
</evidence>
<comment type="caution">
    <text evidence="1">The sequence shown here is derived from an EMBL/GenBank/DDBJ whole genome shotgun (WGS) entry which is preliminary data.</text>
</comment>
<accession>A0A4Y3V808</accession>
<sequence>MSNCTIATCGRPLRPDEAHRVTCGRCEHRIRAWLRELTYQLPLLEASLQHDRTPTQGSVHGGRAHSPLPVRLDVLNLLGPAAPGTVRDHPSDQTGPTPVPAVLHSWAQLLADDLGKPLPRLHPVRGYTGYLAAHLPYALTRDWVGDFHQELAELIGRVRAITRTEPQRHRQDAPCPSCQGFGLVEEDWQPYIECTLCGLLLTPAEYTDHAKRVMPRLYRTALLIATHERMTHMSTERVTVRVLLLFGDQAEIVADVPPEERAEPQRYPAAEIAAAVGVPVDQLAGKRLTAAVGDDDRLSGWQLA</sequence>
<reference evidence="1 2" key="1">
    <citation type="submission" date="2019-06" db="EMBL/GenBank/DDBJ databases">
        <title>Whole genome shotgun sequence of Streptomyces spinoverrucosus NBRC 14228.</title>
        <authorList>
            <person name="Hosoyama A."/>
            <person name="Uohara A."/>
            <person name="Ohji S."/>
            <person name="Ichikawa N."/>
        </authorList>
    </citation>
    <scope>NUCLEOTIDE SEQUENCE [LARGE SCALE GENOMIC DNA]</scope>
    <source>
        <strain evidence="1 2">NBRC 14228</strain>
    </source>
</reference>
<evidence type="ECO:0000313" key="1">
    <source>
        <dbReference type="EMBL" id="GEC02974.1"/>
    </source>
</evidence>